<feature type="domain" description="VOC" evidence="1">
    <location>
        <begin position="3"/>
        <end position="119"/>
    </location>
</feature>
<accession>A0ABQ6IPL1</accession>
<dbReference type="Gene3D" id="3.10.180.10">
    <property type="entry name" value="2,3-Dihydroxybiphenyl 1,2-Dioxygenase, domain 1"/>
    <property type="match status" value="1"/>
</dbReference>
<dbReference type="Pfam" id="PF00903">
    <property type="entry name" value="Glyoxalase"/>
    <property type="match status" value="1"/>
</dbReference>
<protein>
    <recommendedName>
        <fullName evidence="1">VOC domain-containing protein</fullName>
    </recommendedName>
</protein>
<sequence length="120" mass="13281">MDAALRIEIFPADLDRTVAFYRSLGFELLTRDEGPPPYAYLGLGSVRIGAIESEPVAPGARPHPVGTEIVIEVEDVAALRDRFVDAGVVLDTDLQRRPWGLSDVRLYDPDGHYLRFTDGL</sequence>
<reference evidence="3" key="1">
    <citation type="journal article" date="2019" name="Int. J. Syst. Evol. Microbiol.">
        <title>The Global Catalogue of Microorganisms (GCM) 10K type strain sequencing project: providing services to taxonomists for standard genome sequencing and annotation.</title>
        <authorList>
            <consortium name="The Broad Institute Genomics Platform"/>
            <consortium name="The Broad Institute Genome Sequencing Center for Infectious Disease"/>
            <person name="Wu L."/>
            <person name="Ma J."/>
        </authorList>
    </citation>
    <scope>NUCLEOTIDE SEQUENCE [LARGE SCALE GENOMIC DNA]</scope>
    <source>
        <strain evidence="3">NBRC 113072</strain>
    </source>
</reference>
<keyword evidence="3" id="KW-1185">Reference proteome</keyword>
<evidence type="ECO:0000313" key="2">
    <source>
        <dbReference type="EMBL" id="GMA39852.1"/>
    </source>
</evidence>
<proteinExistence type="predicted"/>
<name>A0ABQ6IPL1_9MICO</name>
<gene>
    <name evidence="2" type="ORF">GCM10025883_18970</name>
</gene>
<evidence type="ECO:0000313" key="3">
    <source>
        <dbReference type="Proteomes" id="UP001157126"/>
    </source>
</evidence>
<dbReference type="PROSITE" id="PS51819">
    <property type="entry name" value="VOC"/>
    <property type="match status" value="1"/>
</dbReference>
<organism evidence="2 3">
    <name type="scientific">Mobilicoccus caccae</name>
    <dbReference type="NCBI Taxonomy" id="1859295"/>
    <lineage>
        <taxon>Bacteria</taxon>
        <taxon>Bacillati</taxon>
        <taxon>Actinomycetota</taxon>
        <taxon>Actinomycetes</taxon>
        <taxon>Micrococcales</taxon>
        <taxon>Dermatophilaceae</taxon>
        <taxon>Mobilicoccus</taxon>
    </lineage>
</organism>
<evidence type="ECO:0000259" key="1">
    <source>
        <dbReference type="PROSITE" id="PS51819"/>
    </source>
</evidence>
<dbReference type="InterPro" id="IPR004360">
    <property type="entry name" value="Glyas_Fos-R_dOase_dom"/>
</dbReference>
<comment type="caution">
    <text evidence="2">The sequence shown here is derived from an EMBL/GenBank/DDBJ whole genome shotgun (WGS) entry which is preliminary data.</text>
</comment>
<dbReference type="EMBL" id="BSUO01000001">
    <property type="protein sequence ID" value="GMA39852.1"/>
    <property type="molecule type" value="Genomic_DNA"/>
</dbReference>
<dbReference type="InterPro" id="IPR037523">
    <property type="entry name" value="VOC_core"/>
</dbReference>
<dbReference type="RefSeq" id="WP_284303659.1">
    <property type="nucleotide sequence ID" value="NZ_BSUO01000001.1"/>
</dbReference>
<dbReference type="InterPro" id="IPR029068">
    <property type="entry name" value="Glyas_Bleomycin-R_OHBP_Dase"/>
</dbReference>
<dbReference type="Proteomes" id="UP001157126">
    <property type="component" value="Unassembled WGS sequence"/>
</dbReference>
<dbReference type="SUPFAM" id="SSF54593">
    <property type="entry name" value="Glyoxalase/Bleomycin resistance protein/Dihydroxybiphenyl dioxygenase"/>
    <property type="match status" value="1"/>
</dbReference>